<comment type="subcellular location">
    <subcellularLocation>
        <location evidence="1">Nucleus</location>
    </subcellularLocation>
</comment>
<dbReference type="InterPro" id="IPR036864">
    <property type="entry name" value="Zn2-C6_fun-type_DNA-bd_sf"/>
</dbReference>
<dbReference type="Pfam" id="PF11951">
    <property type="entry name" value="Fungal_trans_2"/>
    <property type="match status" value="1"/>
</dbReference>
<dbReference type="AlphaFoldDB" id="A0A8H3BXY5"/>
<evidence type="ECO:0000313" key="4">
    <source>
        <dbReference type="EMBL" id="CAE6468863.1"/>
    </source>
</evidence>
<dbReference type="PANTHER" id="PTHR37534">
    <property type="entry name" value="TRANSCRIPTIONAL ACTIVATOR PROTEIN UGA3"/>
    <property type="match status" value="1"/>
</dbReference>
<gene>
    <name evidence="4" type="ORF">RDB_LOCUS71817</name>
</gene>
<accession>A0A8H3BXY5</accession>
<dbReference type="SMART" id="SM00066">
    <property type="entry name" value="GAL4"/>
    <property type="match status" value="1"/>
</dbReference>
<sequence length="650" mass="71891">MSYSSSAGCVTCEARNKRCDRTRGPTGCRRCTQAGIGCEGYLAARLPKPKHSVRDNKLQTDDRGIVHPGYSSSSGNIPTEPIFPSEIPSTMTSFASLPVSQVALPAGGNSFAALSTEPLPDPLAIGYTTSLHADRQFRTQSLFLTHEQTPILPTGKVPIPLVGQTTFPIGQIITPSIESPGISTLRSCVRGPMTSGQASLFNSIFSLANDGLAPLTPKNLCTGLKALPGPPSKSTRQANWLAHLDNHFEIEDSENVRSGLLEGLVLDRQVESNMLPFFVHAFASWMSRFLFEPNRIIAITRDHILRSYSDQPTRQTMLLICNVALAVSGSTAYYPTDFMVLYKQVMDSVAAARERVELTQELALDTMKHSHEFISTLCRVGSLANVLNVMDMYAPIFRRACPEPGEELVNLPRVLTTINVHLQFYATLDVLQSVITHRPMFFRYDLDFISPHVEELLLAEDGPGLRWLYGIPDRLMIAFARMNTFLEDFGSCVDTGRIRELEKEIASFAPVVCSSTEIDPTLNIARVAVQESWKLAAHVYLYVALGGADSSDARVVKPQQKFMRLLETIRPRRNPDLFLVLPMLIIGVATRAPAEQSVLFARLWGVSECNKPGTMGNDVTRVLSDIWARTMERPAVWTDLRFACLRVIGM</sequence>
<feature type="domain" description="Zn(2)-C6 fungal-type" evidence="3">
    <location>
        <begin position="8"/>
        <end position="38"/>
    </location>
</feature>
<dbReference type="PANTHER" id="PTHR37534:SF46">
    <property type="entry name" value="ZN(II)2CYS6 TRANSCRIPTION FACTOR (EUROFUNG)"/>
    <property type="match status" value="1"/>
</dbReference>
<protein>
    <recommendedName>
        <fullName evidence="3">Zn(2)-C6 fungal-type domain-containing protein</fullName>
    </recommendedName>
</protein>
<keyword evidence="2" id="KW-0539">Nucleus</keyword>
<dbReference type="Proteomes" id="UP000663853">
    <property type="component" value="Unassembled WGS sequence"/>
</dbReference>
<proteinExistence type="predicted"/>
<comment type="caution">
    <text evidence="4">The sequence shown here is derived from an EMBL/GenBank/DDBJ whole genome shotgun (WGS) entry which is preliminary data.</text>
</comment>
<evidence type="ECO:0000313" key="5">
    <source>
        <dbReference type="Proteomes" id="UP000663853"/>
    </source>
</evidence>
<dbReference type="PROSITE" id="PS50048">
    <property type="entry name" value="ZN2_CY6_FUNGAL_2"/>
    <property type="match status" value="1"/>
</dbReference>
<dbReference type="GO" id="GO:0000981">
    <property type="term" value="F:DNA-binding transcription factor activity, RNA polymerase II-specific"/>
    <property type="evidence" value="ECO:0007669"/>
    <property type="project" value="InterPro"/>
</dbReference>
<evidence type="ECO:0000256" key="2">
    <source>
        <dbReference type="ARBA" id="ARBA00023242"/>
    </source>
</evidence>
<name>A0A8H3BXY5_9AGAM</name>
<reference evidence="4" key="1">
    <citation type="submission" date="2021-01" db="EMBL/GenBank/DDBJ databases">
        <authorList>
            <person name="Kaushik A."/>
        </authorList>
    </citation>
    <scope>NUCLEOTIDE SEQUENCE</scope>
    <source>
        <strain evidence="4">AG6-10EEA</strain>
    </source>
</reference>
<dbReference type="EMBL" id="CAJMXA010001743">
    <property type="protein sequence ID" value="CAE6468863.1"/>
    <property type="molecule type" value="Genomic_DNA"/>
</dbReference>
<organism evidence="4 5">
    <name type="scientific">Rhizoctonia solani</name>
    <dbReference type="NCBI Taxonomy" id="456999"/>
    <lineage>
        <taxon>Eukaryota</taxon>
        <taxon>Fungi</taxon>
        <taxon>Dikarya</taxon>
        <taxon>Basidiomycota</taxon>
        <taxon>Agaricomycotina</taxon>
        <taxon>Agaricomycetes</taxon>
        <taxon>Cantharellales</taxon>
        <taxon>Ceratobasidiaceae</taxon>
        <taxon>Rhizoctonia</taxon>
    </lineage>
</organism>
<evidence type="ECO:0000259" key="3">
    <source>
        <dbReference type="PROSITE" id="PS50048"/>
    </source>
</evidence>
<dbReference type="GO" id="GO:0005634">
    <property type="term" value="C:nucleus"/>
    <property type="evidence" value="ECO:0007669"/>
    <property type="project" value="UniProtKB-SubCell"/>
</dbReference>
<dbReference type="GO" id="GO:0008270">
    <property type="term" value="F:zinc ion binding"/>
    <property type="evidence" value="ECO:0007669"/>
    <property type="project" value="InterPro"/>
</dbReference>
<evidence type="ECO:0000256" key="1">
    <source>
        <dbReference type="ARBA" id="ARBA00004123"/>
    </source>
</evidence>
<dbReference type="SUPFAM" id="SSF57701">
    <property type="entry name" value="Zn2/Cys6 DNA-binding domain"/>
    <property type="match status" value="1"/>
</dbReference>
<dbReference type="InterPro" id="IPR021858">
    <property type="entry name" value="Fun_TF"/>
</dbReference>
<dbReference type="InterPro" id="IPR001138">
    <property type="entry name" value="Zn2Cys6_DnaBD"/>
</dbReference>